<feature type="domain" description="PAZ" evidence="3">
    <location>
        <begin position="334"/>
        <end position="445"/>
    </location>
</feature>
<dbReference type="WBParaSite" id="Csp11.Scaffold629.g8867.t1">
    <property type="protein sequence ID" value="Csp11.Scaffold629.g8867.t1"/>
    <property type="gene ID" value="Csp11.Scaffold629.g8867"/>
</dbReference>
<dbReference type="InterPro" id="IPR056992">
    <property type="entry name" value="HRDE1/NRDE-3-like_N"/>
</dbReference>
<accession>A0A1I7UFR0</accession>
<dbReference type="eggNOG" id="KOG1041">
    <property type="taxonomic scope" value="Eukaryota"/>
</dbReference>
<dbReference type="Proteomes" id="UP000095282">
    <property type="component" value="Unplaced"/>
</dbReference>
<dbReference type="InterPro" id="IPR036085">
    <property type="entry name" value="PAZ_dom_sf"/>
</dbReference>
<dbReference type="SUPFAM" id="SSF101690">
    <property type="entry name" value="PAZ domain"/>
    <property type="match status" value="1"/>
</dbReference>
<dbReference type="Pfam" id="PF25128">
    <property type="entry name" value="HRDE1_NRDE3_N"/>
    <property type="match status" value="1"/>
</dbReference>
<dbReference type="Gene3D" id="3.40.50.2300">
    <property type="match status" value="1"/>
</dbReference>
<dbReference type="Gene3D" id="3.30.420.10">
    <property type="entry name" value="Ribonuclease H-like superfamily/Ribonuclease H"/>
    <property type="match status" value="1"/>
</dbReference>
<dbReference type="PANTHER" id="PTHR22891">
    <property type="entry name" value="EUKARYOTIC TRANSLATION INITIATION FACTOR 2C"/>
    <property type="match status" value="1"/>
</dbReference>
<comment type="similarity">
    <text evidence="1">Belongs to the argonaute family.</text>
</comment>
<reference evidence="6" key="1">
    <citation type="submission" date="2016-11" db="UniProtKB">
        <authorList>
            <consortium name="WormBaseParasite"/>
        </authorList>
    </citation>
    <scope>IDENTIFICATION</scope>
</reference>
<feature type="region of interest" description="Disordered" evidence="2">
    <location>
        <begin position="273"/>
        <end position="331"/>
    </location>
</feature>
<dbReference type="InterPro" id="IPR036397">
    <property type="entry name" value="RNaseH_sf"/>
</dbReference>
<dbReference type="STRING" id="1561998.A0A1I7UFR0"/>
<dbReference type="InterPro" id="IPR057272">
    <property type="entry name" value="Piwi_nem"/>
</dbReference>
<sequence length="991" mass="113938">MSTRAVNTRRSTRLSARLFTSNSTFQEAGTCKVQTNLFKVDISEMPARVVRLSMETTMCCGEERIKLSDLHTSGGLSATNRRIALRKIFRKVFYKNRDIFEGDMFMYSYDYATTIYAIEAAYKGGDTDVEVTLREGDFYDEEEWAQVSRIIGKPATQFNVVISRDGFVYSQGPEFESIQNRQKLIRLIEVLSSEIQKSPFSIQCSIRTYAIETEDTNEADDTAQILMELYKEIRWLDNKELAMLMDYKYSLFYKEISVLKLLTSKHEEVTRIFAPNQIPRDQGQRDLEQREQRAHREAEDPRDPQERRQSRSRSPHSPAPEQRAQEDPDYNVTKVIEAQAAFHNKRYPEVFKNIELSMKGITAKPTHLPEEYNHTVVITGFSDLNARQQKVFMNEDTNEQEEVTVFQYFERKHRHTIQFPLLPLIVTGSGERKAYFPMELLQIAPGQRIKAQNQSTALKSLMAEKNTILPRKYRKLIKNIWYSGWRLHNHLFLNYFGIKVLRKTVDSCAKMIHPPAVLFKDDKVCPMKIGTVQFAPLKGTQFRKPAKVKEIAVLNFDHAIEDPATLGTFCRNLHKMCINNGMNIPQQPHAWLQLFHESVREKLEETMSGLQRQNVSIIIGITKEETSITIPILLKYFEAILGIPTLQIHIGTANSFINMIEGDETVQNVIRKMNSKCGEINFMVEPPESVNGQPVCSNIADVRQRLFSETQFIGFETIHGSPWTLFNQNQRTVEGEPTTVGCAYSLELATDLGGFNYLQEMNEYKMKNVEGHIEECLNHYKTAVGRFPKTIVVFRTGTGEDDFNRVQEEVVDMKKVLEDKDIKLIVLLAQKTSHIRIFHAEITGEDACQQNVKSGTVIEDTITSPGRNDFILVSQTANSGTARPIRYTEVVNEPGWTKNELYHLTYFLAFGHQVSYQPPAVPNVVYAAENLAKRGRNNFVFHRKLGKLETTITDVLEEHEDPNDRELDGHILNEINNILNENALKRRNFWA</sequence>
<dbReference type="Pfam" id="PF02171">
    <property type="entry name" value="Piwi"/>
    <property type="match status" value="1"/>
</dbReference>
<evidence type="ECO:0000259" key="4">
    <source>
        <dbReference type="PROSITE" id="PS50822"/>
    </source>
</evidence>
<dbReference type="SMART" id="SM00950">
    <property type="entry name" value="Piwi"/>
    <property type="match status" value="1"/>
</dbReference>
<feature type="compositionally biased region" description="Basic and acidic residues" evidence="2">
    <location>
        <begin position="282"/>
        <end position="309"/>
    </location>
</feature>
<dbReference type="GO" id="GO:0003723">
    <property type="term" value="F:RNA binding"/>
    <property type="evidence" value="ECO:0007669"/>
    <property type="project" value="InterPro"/>
</dbReference>
<dbReference type="PROSITE" id="PS50821">
    <property type="entry name" value="PAZ"/>
    <property type="match status" value="1"/>
</dbReference>
<evidence type="ECO:0000259" key="3">
    <source>
        <dbReference type="PROSITE" id="PS50821"/>
    </source>
</evidence>
<dbReference type="CDD" id="cd02826">
    <property type="entry name" value="Piwi-like"/>
    <property type="match status" value="1"/>
</dbReference>
<dbReference type="Pfam" id="PF02170">
    <property type="entry name" value="PAZ"/>
    <property type="match status" value="1"/>
</dbReference>
<dbReference type="PROSITE" id="PS50822">
    <property type="entry name" value="PIWI"/>
    <property type="match status" value="1"/>
</dbReference>
<dbReference type="InterPro" id="IPR012337">
    <property type="entry name" value="RNaseH-like_sf"/>
</dbReference>
<evidence type="ECO:0000313" key="6">
    <source>
        <dbReference type="WBParaSite" id="Csp11.Scaffold629.g8867.t1"/>
    </source>
</evidence>
<evidence type="ECO:0000313" key="5">
    <source>
        <dbReference type="Proteomes" id="UP000095282"/>
    </source>
</evidence>
<name>A0A1I7UFR0_9PELO</name>
<organism evidence="5 6">
    <name type="scientific">Caenorhabditis tropicalis</name>
    <dbReference type="NCBI Taxonomy" id="1561998"/>
    <lineage>
        <taxon>Eukaryota</taxon>
        <taxon>Metazoa</taxon>
        <taxon>Ecdysozoa</taxon>
        <taxon>Nematoda</taxon>
        <taxon>Chromadorea</taxon>
        <taxon>Rhabditida</taxon>
        <taxon>Rhabditina</taxon>
        <taxon>Rhabditomorpha</taxon>
        <taxon>Rhabditoidea</taxon>
        <taxon>Rhabditidae</taxon>
        <taxon>Peloderinae</taxon>
        <taxon>Caenorhabditis</taxon>
    </lineage>
</organism>
<dbReference type="InterPro" id="IPR003165">
    <property type="entry name" value="Piwi"/>
</dbReference>
<dbReference type="AlphaFoldDB" id="A0A1I7UFR0"/>
<evidence type="ECO:0000256" key="2">
    <source>
        <dbReference type="SAM" id="MobiDB-lite"/>
    </source>
</evidence>
<keyword evidence="5" id="KW-1185">Reference proteome</keyword>
<feature type="domain" description="Piwi" evidence="4">
    <location>
        <begin position="617"/>
        <end position="940"/>
    </location>
</feature>
<evidence type="ECO:0000256" key="1">
    <source>
        <dbReference type="RuleBase" id="RU361178"/>
    </source>
</evidence>
<dbReference type="SMART" id="SM00949">
    <property type="entry name" value="PAZ"/>
    <property type="match status" value="1"/>
</dbReference>
<dbReference type="Gene3D" id="2.170.260.10">
    <property type="entry name" value="paz domain"/>
    <property type="match status" value="1"/>
</dbReference>
<protein>
    <submittedName>
        <fullName evidence="6">PAZ domain-containing protein</fullName>
    </submittedName>
</protein>
<dbReference type="SUPFAM" id="SSF53098">
    <property type="entry name" value="Ribonuclease H-like"/>
    <property type="match status" value="1"/>
</dbReference>
<dbReference type="InterPro" id="IPR003100">
    <property type="entry name" value="PAZ_dom"/>
</dbReference>
<proteinExistence type="inferred from homology"/>
<dbReference type="CDD" id="cd02846">
    <property type="entry name" value="PAZ_argonaute_like"/>
    <property type="match status" value="1"/>
</dbReference>